<proteinExistence type="predicted"/>
<gene>
    <name evidence="1" type="ORF">F2Q65_02490</name>
</gene>
<dbReference type="InterPro" id="IPR027417">
    <property type="entry name" value="P-loop_NTPase"/>
</dbReference>
<evidence type="ECO:0000313" key="1">
    <source>
        <dbReference type="EMBL" id="KAA6187410.1"/>
    </source>
</evidence>
<keyword evidence="2" id="KW-1185">Reference proteome</keyword>
<name>A0A5M8FUD0_9GAMM</name>
<evidence type="ECO:0000313" key="2">
    <source>
        <dbReference type="Proteomes" id="UP000322981"/>
    </source>
</evidence>
<dbReference type="Proteomes" id="UP000322981">
    <property type="component" value="Unassembled WGS sequence"/>
</dbReference>
<dbReference type="AlphaFoldDB" id="A0A5M8FUD0"/>
<dbReference type="RefSeq" id="WP_150090066.1">
    <property type="nucleotide sequence ID" value="NZ_VWXX01000002.1"/>
</dbReference>
<dbReference type="Gene3D" id="3.40.50.300">
    <property type="entry name" value="P-loop containing nucleotide triphosphate hydrolases"/>
    <property type="match status" value="1"/>
</dbReference>
<comment type="caution">
    <text evidence="1">The sequence shown here is derived from an EMBL/GenBank/DDBJ whole genome shotgun (WGS) entry which is preliminary data.</text>
</comment>
<accession>A0A5M8FUD0</accession>
<dbReference type="OrthoDB" id="3213869at2"/>
<organism evidence="1 2">
    <name type="scientific">Thiohalocapsa marina</name>
    <dbReference type="NCBI Taxonomy" id="424902"/>
    <lineage>
        <taxon>Bacteria</taxon>
        <taxon>Pseudomonadati</taxon>
        <taxon>Pseudomonadota</taxon>
        <taxon>Gammaproteobacteria</taxon>
        <taxon>Chromatiales</taxon>
        <taxon>Chromatiaceae</taxon>
        <taxon>Thiohalocapsa</taxon>
    </lineage>
</organism>
<dbReference type="EMBL" id="VWXX01000002">
    <property type="protein sequence ID" value="KAA6187410.1"/>
    <property type="molecule type" value="Genomic_DNA"/>
</dbReference>
<sequence>MIDGSVLIFDDATPSYRLAALLSANGQDLEIGWSETEHAGLDGLDRIMTSYVLGNLVALALRLSGRIVLHGNAVCIGDRSIAWIGGKGAGKSTLSAAFTDAGYATITDDQLVLRKGPQGDHPAYGVPRIRLWPNSLQGMARTTMTAYSQPFGASVKGWLEFDVPDRFDEAAPPLAALYVLEPRSPAHQDAQLGRPSPAERLVHLLHHRLGRISLPLPPERLEAELRALARLGTRIPIRTLRLPDDLDALPQVIQRLVALHADPHGS</sequence>
<protein>
    <recommendedName>
        <fullName evidence="3">Serine kinase</fullName>
    </recommendedName>
</protein>
<dbReference type="SUPFAM" id="SSF53795">
    <property type="entry name" value="PEP carboxykinase-like"/>
    <property type="match status" value="1"/>
</dbReference>
<evidence type="ECO:0008006" key="3">
    <source>
        <dbReference type="Google" id="ProtNLM"/>
    </source>
</evidence>
<reference evidence="1 2" key="1">
    <citation type="submission" date="2019-09" db="EMBL/GenBank/DDBJ databases">
        <title>Whole-genome sequence of the purple sulfur bacterium Thiohalocapsa marina DSM 19078.</title>
        <authorList>
            <person name="Kyndt J.A."/>
            <person name="Meyer T.E."/>
        </authorList>
    </citation>
    <scope>NUCLEOTIDE SEQUENCE [LARGE SCALE GENOMIC DNA]</scope>
    <source>
        <strain evidence="1 2">DSM 19078</strain>
    </source>
</reference>